<dbReference type="GO" id="GO:0006821">
    <property type="term" value="P:chloride transport"/>
    <property type="evidence" value="ECO:0007669"/>
    <property type="project" value="EnsemblFungi"/>
</dbReference>
<comment type="similarity">
    <text evidence="5">Belongs to the FNT transporter (TC 1.A.16) family.</text>
</comment>
<dbReference type="VEuPathDB" id="FungiDB:GWK60_K02519"/>
<gene>
    <name evidence="8" type="ORF">AO440_003365</name>
</gene>
<accession>A0A0W0DJV7</accession>
<dbReference type="EMBL" id="LLZZ01000172">
    <property type="protein sequence ID" value="KTA96547.1"/>
    <property type="molecule type" value="Genomic_DNA"/>
</dbReference>
<evidence type="ECO:0000313" key="8">
    <source>
        <dbReference type="EMBL" id="KTA96547.1"/>
    </source>
</evidence>
<dbReference type="GO" id="GO:2001225">
    <property type="term" value="P:regulation of chloride transport"/>
    <property type="evidence" value="ECO:0007669"/>
    <property type="project" value="EnsemblFungi"/>
</dbReference>
<dbReference type="Gene3D" id="1.20.1080.10">
    <property type="entry name" value="Glycerol uptake facilitator protein"/>
    <property type="match status" value="1"/>
</dbReference>
<feature type="transmembrane region" description="Helical" evidence="7">
    <location>
        <begin position="112"/>
        <end position="138"/>
    </location>
</feature>
<feature type="compositionally biased region" description="Low complexity" evidence="6">
    <location>
        <begin position="358"/>
        <end position="368"/>
    </location>
</feature>
<feature type="compositionally biased region" description="Acidic residues" evidence="6">
    <location>
        <begin position="304"/>
        <end position="316"/>
    </location>
</feature>
<name>A0A0W0DJV7_CANGB</name>
<dbReference type="AlphaFoldDB" id="A0A0W0DJV7"/>
<keyword evidence="2 7" id="KW-0812">Transmembrane</keyword>
<evidence type="ECO:0000256" key="3">
    <source>
        <dbReference type="ARBA" id="ARBA00022989"/>
    </source>
</evidence>
<feature type="region of interest" description="Disordered" evidence="6">
    <location>
        <begin position="400"/>
        <end position="425"/>
    </location>
</feature>
<keyword evidence="4 7" id="KW-0472">Membrane</keyword>
<feature type="transmembrane region" description="Helical" evidence="7">
    <location>
        <begin position="193"/>
        <end position="213"/>
    </location>
</feature>
<feature type="transmembrane region" description="Helical" evidence="7">
    <location>
        <begin position="233"/>
        <end position="260"/>
    </location>
</feature>
<reference evidence="8 9" key="1">
    <citation type="submission" date="2015-10" db="EMBL/GenBank/DDBJ databases">
        <title>Draft genomes sequences of Candida glabrata isolates 1A, 1B, 2A, 2B, 3A and 3B.</title>
        <authorList>
            <person name="Haavelsrud O.E."/>
            <person name="Gaustad P."/>
        </authorList>
    </citation>
    <scope>NUCLEOTIDE SEQUENCE [LARGE SCALE GENOMIC DNA]</scope>
    <source>
        <strain evidence="8">910700640</strain>
    </source>
</reference>
<evidence type="ECO:0000256" key="1">
    <source>
        <dbReference type="ARBA" id="ARBA00004141"/>
    </source>
</evidence>
<organism evidence="8 9">
    <name type="scientific">Candida glabrata</name>
    <name type="common">Yeast</name>
    <name type="synonym">Torulopsis glabrata</name>
    <dbReference type="NCBI Taxonomy" id="5478"/>
    <lineage>
        <taxon>Eukaryota</taxon>
        <taxon>Fungi</taxon>
        <taxon>Dikarya</taxon>
        <taxon>Ascomycota</taxon>
        <taxon>Saccharomycotina</taxon>
        <taxon>Saccharomycetes</taxon>
        <taxon>Saccharomycetales</taxon>
        <taxon>Saccharomycetaceae</taxon>
        <taxon>Nakaseomyces</taxon>
    </lineage>
</organism>
<evidence type="ECO:0000256" key="6">
    <source>
        <dbReference type="SAM" id="MobiDB-lite"/>
    </source>
</evidence>
<dbReference type="Pfam" id="PF01226">
    <property type="entry name" value="Form_Nir_trans"/>
    <property type="match status" value="1"/>
</dbReference>
<evidence type="ECO:0000256" key="4">
    <source>
        <dbReference type="ARBA" id="ARBA00023136"/>
    </source>
</evidence>
<dbReference type="PANTHER" id="PTHR30520">
    <property type="entry name" value="FORMATE TRANSPORTER-RELATED"/>
    <property type="match status" value="1"/>
</dbReference>
<feature type="transmembrane region" description="Helical" evidence="7">
    <location>
        <begin position="32"/>
        <end position="53"/>
    </location>
</feature>
<protein>
    <submittedName>
        <fullName evidence="8">Putative transporter</fullName>
    </submittedName>
</protein>
<dbReference type="PANTHER" id="PTHR30520:SF6">
    <property type="entry name" value="FORMATE_NITRATE FAMILY TRANSPORTER (EUROFUNG)"/>
    <property type="match status" value="1"/>
</dbReference>
<comment type="caution">
    <text evidence="8">The sequence shown here is derived from an EMBL/GenBank/DDBJ whole genome shotgun (WGS) entry which is preliminary data.</text>
</comment>
<feature type="region of interest" description="Disordered" evidence="6">
    <location>
        <begin position="275"/>
        <end position="338"/>
    </location>
</feature>
<feature type="transmembrane region" description="Helical" evidence="7">
    <location>
        <begin position="68"/>
        <end position="91"/>
    </location>
</feature>
<evidence type="ECO:0000313" key="9">
    <source>
        <dbReference type="Proteomes" id="UP000054886"/>
    </source>
</evidence>
<sequence length="627" mass="69893">MVDDTYYITPHEAALALVATAMKKARITFDALVLNSILGGVVFCSGSLLYLAIHCESPELWDKNPGVVNFLGGIVISIGLFYVVILGADLYNSNILYFSVAFLRRAVSIWDVLISWSVSWLGNLAGNLFVSYVIIYLSGIGHSEEWKAGTIKIAEQKASFSFIQTFLKAIGGNFYVALAIYLQLLAKPLHVKFLAILIPIFTLVCIGLTHVVADEAMLFLGMYNGANVSVGKYIWKLLIPATIGNFIGGFVFAAYIPFYLHLVVVERDKEKLSLPEYDERDEQPELNVDSRVVRVPRKEAESEKIDDDTEDEDDSTDKDNNEYLSEKGPLNDNSSTATDNEVQPYLEQIGPTMSRPASDISINSSESSVQRRYDYEGYRTRSHPNVPVTGGYTTSRSLREVKTTPNLKRRRTLRSPPGVFPVRGMGEPLLREKTIENPYYTKKHKGKILRETAKHIKDAHDIGDTHEDNPHTVSNENYLKLVKTIETEEQKDYRSSSGYNVLNNKPGAHLERFMTGMIKKTTSRSRGGESNDIDSRMDLSEATTQAVFPHNNISAADSYSSVGEPRKTASENLGSLFKAVSRPFENPHKRPKNINDIEQQLEEAGISKRAADAANTVGGMENYSDID</sequence>
<dbReference type="VEuPathDB" id="FungiDB:CAGL0K02651g"/>
<dbReference type="Proteomes" id="UP000054886">
    <property type="component" value="Unassembled WGS sequence"/>
</dbReference>
<evidence type="ECO:0000256" key="7">
    <source>
        <dbReference type="SAM" id="Phobius"/>
    </source>
</evidence>
<dbReference type="InterPro" id="IPR023271">
    <property type="entry name" value="Aquaporin-like"/>
</dbReference>
<dbReference type="GO" id="GO:0015513">
    <property type="term" value="F:high-affinity secondary active nitrite transmembrane transporter activity"/>
    <property type="evidence" value="ECO:0007669"/>
    <property type="project" value="TreeGrafter"/>
</dbReference>
<feature type="region of interest" description="Disordered" evidence="6">
    <location>
        <begin position="351"/>
        <end position="370"/>
    </location>
</feature>
<dbReference type="VEuPathDB" id="FungiDB:GVI51_K02497"/>
<feature type="transmembrane region" description="Helical" evidence="7">
    <location>
        <begin position="158"/>
        <end position="181"/>
    </location>
</feature>
<dbReference type="VEuPathDB" id="FungiDB:B1J91_K02651g"/>
<evidence type="ECO:0000256" key="2">
    <source>
        <dbReference type="ARBA" id="ARBA00022692"/>
    </source>
</evidence>
<evidence type="ECO:0000256" key="5">
    <source>
        <dbReference type="ARBA" id="ARBA00049660"/>
    </source>
</evidence>
<dbReference type="GO" id="GO:0140299">
    <property type="term" value="F:molecular sensor activity"/>
    <property type="evidence" value="ECO:0007669"/>
    <property type="project" value="EnsemblFungi"/>
</dbReference>
<keyword evidence="3 7" id="KW-1133">Transmembrane helix</keyword>
<comment type="subcellular location">
    <subcellularLocation>
        <location evidence="1">Membrane</location>
        <topology evidence="1">Multi-pass membrane protein</topology>
    </subcellularLocation>
</comment>
<dbReference type="GO" id="GO:0015707">
    <property type="term" value="P:nitrite transport"/>
    <property type="evidence" value="ECO:0007669"/>
    <property type="project" value="TreeGrafter"/>
</dbReference>
<proteinExistence type="inferred from homology"/>
<dbReference type="GO" id="GO:0005886">
    <property type="term" value="C:plasma membrane"/>
    <property type="evidence" value="ECO:0007669"/>
    <property type="project" value="TreeGrafter"/>
</dbReference>
<dbReference type="InterPro" id="IPR000292">
    <property type="entry name" value="For/NO2_transpt"/>
</dbReference>